<evidence type="ECO:0000313" key="9">
    <source>
        <dbReference type="Proteomes" id="UP000242999"/>
    </source>
</evidence>
<comment type="subcellular location">
    <subcellularLocation>
        <location evidence="1">Cell membrane</location>
        <topology evidence="1">Multi-pass membrane protein</topology>
    </subcellularLocation>
</comment>
<evidence type="ECO:0000256" key="1">
    <source>
        <dbReference type="ARBA" id="ARBA00004651"/>
    </source>
</evidence>
<gene>
    <name evidence="8" type="ORF">SAMN05421831_10285</name>
</gene>
<evidence type="ECO:0000256" key="7">
    <source>
        <dbReference type="SAM" id="Phobius"/>
    </source>
</evidence>
<evidence type="ECO:0000256" key="2">
    <source>
        <dbReference type="ARBA" id="ARBA00006228"/>
    </source>
</evidence>
<dbReference type="STRING" id="64971.SAMN05421831_10285"/>
<dbReference type="GO" id="GO:0005886">
    <property type="term" value="C:plasma membrane"/>
    <property type="evidence" value="ECO:0007669"/>
    <property type="project" value="UniProtKB-SubCell"/>
</dbReference>
<dbReference type="OrthoDB" id="9807187at2"/>
<keyword evidence="6 7" id="KW-0472">Membrane</keyword>
<sequence>MIPKTPWLPTPWLSLLLWVLWLLLNSSIAWGHILLGGILAVVIPLLTHPFWDRQPDLHKPLKLAGYILKVLWDIVVANFHVAYLILSRRPLRQAFVKIPLCLTQEYPITILASTISLTPGTVSTEVAPDKTYILVHALDVADEAALIAEIKARYEAPLQEIFPC</sequence>
<feature type="transmembrane region" description="Helical" evidence="7">
    <location>
        <begin position="6"/>
        <end position="24"/>
    </location>
</feature>
<comment type="similarity">
    <text evidence="2">Belongs to the CPA3 antiporters (TC 2.A.63) subunit E family.</text>
</comment>
<evidence type="ECO:0000256" key="6">
    <source>
        <dbReference type="ARBA" id="ARBA00023136"/>
    </source>
</evidence>
<evidence type="ECO:0000256" key="5">
    <source>
        <dbReference type="ARBA" id="ARBA00022989"/>
    </source>
</evidence>
<protein>
    <submittedName>
        <fullName evidence="8">Multicomponent K+:H+ antiporter subunit E</fullName>
    </submittedName>
</protein>
<feature type="transmembrane region" description="Helical" evidence="7">
    <location>
        <begin position="63"/>
        <end position="86"/>
    </location>
</feature>
<dbReference type="GO" id="GO:0008324">
    <property type="term" value="F:monoatomic cation transmembrane transporter activity"/>
    <property type="evidence" value="ECO:0007669"/>
    <property type="project" value="InterPro"/>
</dbReference>
<keyword evidence="9" id="KW-1185">Reference proteome</keyword>
<dbReference type="Proteomes" id="UP000242999">
    <property type="component" value="Unassembled WGS sequence"/>
</dbReference>
<feature type="transmembrane region" description="Helical" evidence="7">
    <location>
        <begin position="31"/>
        <end position="51"/>
    </location>
</feature>
<dbReference type="AlphaFoldDB" id="A0A1H6R1V3"/>
<evidence type="ECO:0000313" key="8">
    <source>
        <dbReference type="EMBL" id="SEI45535.1"/>
    </source>
</evidence>
<dbReference type="PIRSF" id="PIRSF019239">
    <property type="entry name" value="MrpE"/>
    <property type="match status" value="1"/>
</dbReference>
<accession>A0A1H6R1V3</accession>
<proteinExistence type="inferred from homology"/>
<dbReference type="EMBL" id="FNYH01000002">
    <property type="protein sequence ID" value="SEI45535.1"/>
    <property type="molecule type" value="Genomic_DNA"/>
</dbReference>
<dbReference type="Pfam" id="PF01899">
    <property type="entry name" value="MNHE"/>
    <property type="match status" value="1"/>
</dbReference>
<reference evidence="9" key="1">
    <citation type="submission" date="2016-10" db="EMBL/GenBank/DDBJ databases">
        <authorList>
            <person name="Varghese N."/>
            <person name="Submissions S."/>
        </authorList>
    </citation>
    <scope>NUCLEOTIDE SEQUENCE [LARGE SCALE GENOMIC DNA]</scope>
    <source>
        <strain evidence="9">DSM 7165</strain>
    </source>
</reference>
<evidence type="ECO:0000256" key="4">
    <source>
        <dbReference type="ARBA" id="ARBA00022692"/>
    </source>
</evidence>
<dbReference type="InterPro" id="IPR002758">
    <property type="entry name" value="Cation_antiport_E"/>
</dbReference>
<name>A0A1H6R1V3_9GAMM</name>
<dbReference type="NCBIfam" id="NF006518">
    <property type="entry name" value="PRK08965.1-2"/>
    <property type="match status" value="1"/>
</dbReference>
<evidence type="ECO:0000256" key="3">
    <source>
        <dbReference type="ARBA" id="ARBA00022475"/>
    </source>
</evidence>
<dbReference type="PANTHER" id="PTHR34584">
    <property type="entry name" value="NA(+)/H(+) ANTIPORTER SUBUNIT E1"/>
    <property type="match status" value="1"/>
</dbReference>
<keyword evidence="3" id="KW-1003">Cell membrane</keyword>
<dbReference type="RefSeq" id="WP_093308435.1">
    <property type="nucleotide sequence ID" value="NZ_FNYH01000002.1"/>
</dbReference>
<dbReference type="PANTHER" id="PTHR34584:SF1">
    <property type="entry name" value="NA(+)_H(+) ANTIPORTER SUBUNIT E1"/>
    <property type="match status" value="1"/>
</dbReference>
<keyword evidence="4 7" id="KW-0812">Transmembrane</keyword>
<keyword evidence="5 7" id="KW-1133">Transmembrane helix</keyword>
<organism evidence="8 9">
    <name type="scientific">Allopseudospirillum japonicum</name>
    <dbReference type="NCBI Taxonomy" id="64971"/>
    <lineage>
        <taxon>Bacteria</taxon>
        <taxon>Pseudomonadati</taxon>
        <taxon>Pseudomonadota</taxon>
        <taxon>Gammaproteobacteria</taxon>
        <taxon>Oceanospirillales</taxon>
        <taxon>Oceanospirillaceae</taxon>
        <taxon>Allopseudospirillum</taxon>
    </lineage>
</organism>